<gene>
    <name evidence="1" type="ORF">JAO75_23755</name>
</gene>
<dbReference type="Proteomes" id="UP000620670">
    <property type="component" value="Unassembled WGS sequence"/>
</dbReference>
<organism evidence="1 2">
    <name type="scientific">Microvirga splendida</name>
    <dbReference type="NCBI Taxonomy" id="2795727"/>
    <lineage>
        <taxon>Bacteria</taxon>
        <taxon>Pseudomonadati</taxon>
        <taxon>Pseudomonadota</taxon>
        <taxon>Alphaproteobacteria</taxon>
        <taxon>Hyphomicrobiales</taxon>
        <taxon>Methylobacteriaceae</taxon>
        <taxon>Microvirga</taxon>
    </lineage>
</organism>
<sequence>MHANAHDLLAIFPPGSDQGHTYAGPEIWTQRDGFERLTRAYDVATEKLVEVARTKALPELREQFGVVRRQCLDCHEKFRTPGAERRH</sequence>
<keyword evidence="2" id="KW-1185">Reference proteome</keyword>
<dbReference type="PROSITE" id="PS51009">
    <property type="entry name" value="CYTCII"/>
    <property type="match status" value="1"/>
</dbReference>
<proteinExistence type="predicted"/>
<dbReference type="EMBL" id="JAELXT010000050">
    <property type="protein sequence ID" value="MBJ6128416.1"/>
    <property type="molecule type" value="Genomic_DNA"/>
</dbReference>
<dbReference type="Gene3D" id="1.20.120.10">
    <property type="entry name" value="Cytochrome c/b562"/>
    <property type="match status" value="1"/>
</dbReference>
<protein>
    <submittedName>
        <fullName evidence="1">Cytochrome c</fullName>
    </submittedName>
</protein>
<dbReference type="InterPro" id="IPR002321">
    <property type="entry name" value="Cyt_c_II"/>
</dbReference>
<evidence type="ECO:0000313" key="1">
    <source>
        <dbReference type="EMBL" id="MBJ6128416.1"/>
    </source>
</evidence>
<accession>A0ABS0Y7Y6</accession>
<name>A0ABS0Y7Y6_9HYPH</name>
<reference evidence="2" key="1">
    <citation type="submission" date="2020-12" db="EMBL/GenBank/DDBJ databases">
        <title>Hymenobacter sp.</title>
        <authorList>
            <person name="Kim M.K."/>
        </authorList>
    </citation>
    <scope>NUCLEOTIDE SEQUENCE [LARGE SCALE GENOMIC DNA]</scope>
    <source>
        <strain evidence="2">BT325</strain>
    </source>
</reference>
<dbReference type="Pfam" id="PF01322">
    <property type="entry name" value="Cytochrom_C_2"/>
    <property type="match status" value="1"/>
</dbReference>
<evidence type="ECO:0000313" key="2">
    <source>
        <dbReference type="Proteomes" id="UP000620670"/>
    </source>
</evidence>
<dbReference type="SUPFAM" id="SSF47175">
    <property type="entry name" value="Cytochromes"/>
    <property type="match status" value="1"/>
</dbReference>
<comment type="caution">
    <text evidence="1">The sequence shown here is derived from an EMBL/GenBank/DDBJ whole genome shotgun (WGS) entry which is preliminary data.</text>
</comment>
<dbReference type="InterPro" id="IPR010980">
    <property type="entry name" value="Cyt_c/b562"/>
</dbReference>